<feature type="transmembrane region" description="Helical" evidence="7">
    <location>
        <begin position="256"/>
        <end position="278"/>
    </location>
</feature>
<evidence type="ECO:0000313" key="9">
    <source>
        <dbReference type="EMBL" id="AIU93651.1"/>
    </source>
</evidence>
<keyword evidence="6 7" id="KW-0472">Membrane</keyword>
<dbReference type="InterPro" id="IPR045621">
    <property type="entry name" value="BPD_transp_1_N"/>
</dbReference>
<dbReference type="Pfam" id="PF19300">
    <property type="entry name" value="BPD_transp_1_N"/>
    <property type="match status" value="1"/>
</dbReference>
<comment type="subcellular location">
    <subcellularLocation>
        <location evidence="1 7">Cell membrane</location>
        <topology evidence="1 7">Multi-pass membrane protein</topology>
    </subcellularLocation>
</comment>
<keyword evidence="4 7" id="KW-0812">Transmembrane</keyword>
<dbReference type="PROSITE" id="PS50928">
    <property type="entry name" value="ABC_TM1"/>
    <property type="match status" value="1"/>
</dbReference>
<dbReference type="PANTHER" id="PTHR43163:SF9">
    <property type="entry name" value="ABC TRANSPORTER PERMEASE PROTEIN"/>
    <property type="match status" value="1"/>
</dbReference>
<keyword evidence="9" id="KW-0614">Plasmid</keyword>
<dbReference type="PANTHER" id="PTHR43163">
    <property type="entry name" value="DIPEPTIDE TRANSPORT SYSTEM PERMEASE PROTEIN DPPB-RELATED"/>
    <property type="match status" value="1"/>
</dbReference>
<feature type="transmembrane region" description="Helical" evidence="7">
    <location>
        <begin position="113"/>
        <end position="134"/>
    </location>
</feature>
<protein>
    <recommendedName>
        <fullName evidence="8">ABC transmembrane type-1 domain-containing protein</fullName>
    </recommendedName>
</protein>
<feature type="domain" description="ABC transmembrane type-1" evidence="8">
    <location>
        <begin position="107"/>
        <end position="321"/>
    </location>
</feature>
<feature type="transmembrane region" description="Helical" evidence="7">
    <location>
        <begin position="12"/>
        <end position="31"/>
    </location>
</feature>
<dbReference type="InterPro" id="IPR000515">
    <property type="entry name" value="MetI-like"/>
</dbReference>
<dbReference type="InterPro" id="IPR035906">
    <property type="entry name" value="MetI-like_sf"/>
</dbReference>
<evidence type="ECO:0000256" key="2">
    <source>
        <dbReference type="ARBA" id="ARBA00022448"/>
    </source>
</evidence>
<evidence type="ECO:0000256" key="5">
    <source>
        <dbReference type="ARBA" id="ARBA00022989"/>
    </source>
</evidence>
<accession>A0A097SQ51</accession>
<evidence type="ECO:0000256" key="1">
    <source>
        <dbReference type="ARBA" id="ARBA00004651"/>
    </source>
</evidence>
<dbReference type="GO" id="GO:0005886">
    <property type="term" value="C:plasma membrane"/>
    <property type="evidence" value="ECO:0007669"/>
    <property type="project" value="UniProtKB-SubCell"/>
</dbReference>
<keyword evidence="5 7" id="KW-1133">Transmembrane helix</keyword>
<dbReference type="SUPFAM" id="SSF161098">
    <property type="entry name" value="MetI-like"/>
    <property type="match status" value="1"/>
</dbReference>
<feature type="transmembrane region" description="Helical" evidence="7">
    <location>
        <begin position="199"/>
        <end position="217"/>
    </location>
</feature>
<feature type="transmembrane region" description="Helical" evidence="7">
    <location>
        <begin position="298"/>
        <end position="320"/>
    </location>
</feature>
<dbReference type="Gene3D" id="1.10.3720.10">
    <property type="entry name" value="MetI-like"/>
    <property type="match status" value="1"/>
</dbReference>
<keyword evidence="2 7" id="KW-0813">Transport</keyword>
<evidence type="ECO:0000256" key="6">
    <source>
        <dbReference type="ARBA" id="ARBA00023136"/>
    </source>
</evidence>
<name>A0A097SQ51_9NOCA</name>
<reference evidence="9" key="1">
    <citation type="submission" date="2014-03" db="EMBL/GenBank/DDBJ databases">
        <authorList>
            <person name="Zhang G."/>
            <person name="Zhu L."/>
            <person name="Fang P."/>
        </authorList>
    </citation>
    <scope>NUCLEOTIDE SEQUENCE</scope>
    <source>
        <strain evidence="9">NS1</strain>
        <plasmid evidence="9">pNSL1</plasmid>
    </source>
</reference>
<dbReference type="AlphaFoldDB" id="A0A097SQ51"/>
<dbReference type="EMBL" id="KJ605395">
    <property type="protein sequence ID" value="AIU93651.1"/>
    <property type="molecule type" value="Genomic_DNA"/>
</dbReference>
<gene>
    <name evidence="9" type="ORF">LRS1606.217</name>
</gene>
<proteinExistence type="inferred from homology"/>
<organism evidence="9">
    <name type="scientific">Rhodococcus sp. NS1</name>
    <dbReference type="NCBI Taxonomy" id="402236"/>
    <lineage>
        <taxon>Bacteria</taxon>
        <taxon>Bacillati</taxon>
        <taxon>Actinomycetota</taxon>
        <taxon>Actinomycetes</taxon>
        <taxon>Mycobacteriales</taxon>
        <taxon>Nocardiaceae</taxon>
        <taxon>Rhodococcus</taxon>
    </lineage>
</organism>
<evidence type="ECO:0000256" key="4">
    <source>
        <dbReference type="ARBA" id="ARBA00022692"/>
    </source>
</evidence>
<dbReference type="Pfam" id="PF00528">
    <property type="entry name" value="BPD_transp_1"/>
    <property type="match status" value="1"/>
</dbReference>
<dbReference type="CDD" id="cd06261">
    <property type="entry name" value="TM_PBP2"/>
    <property type="match status" value="1"/>
</dbReference>
<geneLocation type="plasmid" evidence="9">
    <name>pNSL1</name>
</geneLocation>
<sequence>MLRHVTQLLTRSVTTLVLVLLAAFALTRIAYRDPATMLAPRNAGQEGIDAVARALRLDDPWYLQLKHYLFRGPDIQGAPMGLVNWPPALGYSFRQNTPVTELILSKVPVTASLALGALVIWMTLSLVFGVEAARREGTAIDHGLSALAYVALSLPTFLTGMLLSYFLFFTLSTHGIYLFPSSGYVPLTENPFEWARHLLLPWLTLAIAEIGIFQRVVRGSMLEMLGTDFIRTARAKGLSERVVHYRHALKAALNPVITLGGLELAVIMGGAIVTETIFGLDGVGRLAVNAALEGDFPVVIGTTVFAAAVFVTCSFVVDIATKLREPLRT</sequence>
<evidence type="ECO:0000259" key="8">
    <source>
        <dbReference type="PROSITE" id="PS50928"/>
    </source>
</evidence>
<dbReference type="GO" id="GO:0055085">
    <property type="term" value="P:transmembrane transport"/>
    <property type="evidence" value="ECO:0007669"/>
    <property type="project" value="InterPro"/>
</dbReference>
<evidence type="ECO:0000256" key="7">
    <source>
        <dbReference type="RuleBase" id="RU363032"/>
    </source>
</evidence>
<evidence type="ECO:0000256" key="3">
    <source>
        <dbReference type="ARBA" id="ARBA00022475"/>
    </source>
</evidence>
<comment type="similarity">
    <text evidence="7">Belongs to the binding-protein-dependent transport system permease family.</text>
</comment>
<keyword evidence="3" id="KW-1003">Cell membrane</keyword>
<feature type="transmembrane region" description="Helical" evidence="7">
    <location>
        <begin position="146"/>
        <end position="179"/>
    </location>
</feature>